<proteinExistence type="predicted"/>
<accession>A0ABS0STG7</accession>
<dbReference type="EMBL" id="JADWOX010000002">
    <property type="protein sequence ID" value="MBI1682871.1"/>
    <property type="molecule type" value="Genomic_DNA"/>
</dbReference>
<comment type="caution">
    <text evidence="1">The sequence shown here is derived from an EMBL/GenBank/DDBJ whole genome shotgun (WGS) entry which is preliminary data.</text>
</comment>
<evidence type="ECO:0008006" key="3">
    <source>
        <dbReference type="Google" id="ProtNLM"/>
    </source>
</evidence>
<evidence type="ECO:0000313" key="2">
    <source>
        <dbReference type="Proteomes" id="UP000639859"/>
    </source>
</evidence>
<gene>
    <name evidence="1" type="ORF">I4Q42_04225</name>
</gene>
<organism evidence="1 2">
    <name type="scientific">Caulobacter hibisci</name>
    <dbReference type="NCBI Taxonomy" id="2035993"/>
    <lineage>
        <taxon>Bacteria</taxon>
        <taxon>Pseudomonadati</taxon>
        <taxon>Pseudomonadota</taxon>
        <taxon>Alphaproteobacteria</taxon>
        <taxon>Caulobacterales</taxon>
        <taxon>Caulobacteraceae</taxon>
        <taxon>Caulobacter</taxon>
    </lineage>
</organism>
<dbReference type="RefSeq" id="WP_198574815.1">
    <property type="nucleotide sequence ID" value="NZ_JADWOX010000002.1"/>
</dbReference>
<keyword evidence="2" id="KW-1185">Reference proteome</keyword>
<sequence length="74" mass="8460">MAARLADAVIDRDTFHALRRVLPAATKACLQDTFGISETTWVKLRDGRPVKRATLERLLERYRRMCGETSRRAA</sequence>
<reference evidence="1 2" key="1">
    <citation type="submission" date="2020-11" db="EMBL/GenBank/DDBJ databases">
        <title>genome sequence of strain KACC 18849.</title>
        <authorList>
            <person name="Gao J."/>
            <person name="Zhang X."/>
        </authorList>
    </citation>
    <scope>NUCLEOTIDE SEQUENCE [LARGE SCALE GENOMIC DNA]</scope>
    <source>
        <strain evidence="1 2">KACC 18849</strain>
    </source>
</reference>
<name>A0ABS0STG7_9CAUL</name>
<dbReference type="Proteomes" id="UP000639859">
    <property type="component" value="Unassembled WGS sequence"/>
</dbReference>
<evidence type="ECO:0000313" key="1">
    <source>
        <dbReference type="EMBL" id="MBI1682871.1"/>
    </source>
</evidence>
<protein>
    <recommendedName>
        <fullName evidence="3">Transcriptional regulator</fullName>
    </recommendedName>
</protein>